<protein>
    <submittedName>
        <fullName evidence="2">Uncharacterized protein</fullName>
    </submittedName>
</protein>
<gene>
    <name evidence="2" type="primary">ORF222530</name>
</gene>
<dbReference type="AlphaFoldDB" id="A0A0B7C3D8"/>
<proteinExistence type="predicted"/>
<dbReference type="EMBL" id="HACG01053088">
    <property type="protein sequence ID" value="CEK99959.1"/>
    <property type="molecule type" value="Transcribed_RNA"/>
</dbReference>
<accession>A0A0B7C3D8</accession>
<feature type="non-terminal residue" evidence="2">
    <location>
        <position position="1"/>
    </location>
</feature>
<evidence type="ECO:0000313" key="2">
    <source>
        <dbReference type="EMBL" id="CEK99959.1"/>
    </source>
</evidence>
<organism evidence="2">
    <name type="scientific">Arion vulgaris</name>
    <dbReference type="NCBI Taxonomy" id="1028688"/>
    <lineage>
        <taxon>Eukaryota</taxon>
        <taxon>Metazoa</taxon>
        <taxon>Spiralia</taxon>
        <taxon>Lophotrochozoa</taxon>
        <taxon>Mollusca</taxon>
        <taxon>Gastropoda</taxon>
        <taxon>Heterobranchia</taxon>
        <taxon>Euthyneura</taxon>
        <taxon>Panpulmonata</taxon>
        <taxon>Eupulmonata</taxon>
        <taxon>Stylommatophora</taxon>
        <taxon>Helicina</taxon>
        <taxon>Arionoidea</taxon>
        <taxon>Arionidae</taxon>
        <taxon>Arion</taxon>
    </lineage>
</organism>
<feature type="compositionally biased region" description="Polar residues" evidence="1">
    <location>
        <begin position="28"/>
        <end position="38"/>
    </location>
</feature>
<sequence length="69" mass="7471">GDSTSSHTVKYVEQGAIPKAVKQRDEATNSNSNANMSWKNIPLPLSYNHSESASNDSEKKLPSKTIPLA</sequence>
<evidence type="ECO:0000256" key="1">
    <source>
        <dbReference type="SAM" id="MobiDB-lite"/>
    </source>
</evidence>
<feature type="region of interest" description="Disordered" evidence="1">
    <location>
        <begin position="1"/>
        <end position="69"/>
    </location>
</feature>
<name>A0A0B7C3D8_9EUPU</name>
<feature type="non-terminal residue" evidence="2">
    <location>
        <position position="69"/>
    </location>
</feature>
<reference evidence="2" key="1">
    <citation type="submission" date="2014-12" db="EMBL/GenBank/DDBJ databases">
        <title>Insight into the proteome of Arion vulgaris.</title>
        <authorList>
            <person name="Aradska J."/>
            <person name="Bulat T."/>
            <person name="Smidak R."/>
            <person name="Sarate P."/>
            <person name="Gangsoo J."/>
            <person name="Sialana F."/>
            <person name="Bilban M."/>
            <person name="Lubec G."/>
        </authorList>
    </citation>
    <scope>NUCLEOTIDE SEQUENCE</scope>
    <source>
        <tissue evidence="2">Skin</tissue>
    </source>
</reference>